<dbReference type="GO" id="GO:0015937">
    <property type="term" value="P:coenzyme A biosynthetic process"/>
    <property type="evidence" value="ECO:0007669"/>
    <property type="project" value="UniProtKB-ARBA"/>
</dbReference>
<protein>
    <submittedName>
        <fullName evidence="2">Unannotated protein</fullName>
    </submittedName>
</protein>
<dbReference type="GO" id="GO:0003824">
    <property type="term" value="F:catalytic activity"/>
    <property type="evidence" value="ECO:0007669"/>
    <property type="project" value="UniProtKB-ARBA"/>
</dbReference>
<name>A0A6J5Z009_9ZZZZ</name>
<proteinExistence type="predicted"/>
<evidence type="ECO:0000259" key="1">
    <source>
        <dbReference type="Pfam" id="PF04127"/>
    </source>
</evidence>
<dbReference type="AlphaFoldDB" id="A0A6J5Z009"/>
<dbReference type="InterPro" id="IPR007085">
    <property type="entry name" value="DNA/pantothenate-metab_flavo_C"/>
</dbReference>
<evidence type="ECO:0000313" key="2">
    <source>
        <dbReference type="EMBL" id="CAB4335814.1"/>
    </source>
</evidence>
<sequence length="135" mass="13530">MAAAEADFTPAESLDGKIKKAGRDGVELSLTATTDVLSALSARRTAGQMLVGFAAEHGPDAAELASSKLTAKGLDLLVVNDISDPQIGFESSANEVTIISATAAQHVAKADKLTIAGRILDAVDALPAGSLAGGS</sequence>
<organism evidence="2">
    <name type="scientific">freshwater metagenome</name>
    <dbReference type="NCBI Taxonomy" id="449393"/>
    <lineage>
        <taxon>unclassified sequences</taxon>
        <taxon>metagenomes</taxon>
        <taxon>ecological metagenomes</taxon>
    </lineage>
</organism>
<dbReference type="EMBL" id="CAESAN010000008">
    <property type="protein sequence ID" value="CAB4335814.1"/>
    <property type="molecule type" value="Genomic_DNA"/>
</dbReference>
<feature type="domain" description="DNA/pantothenate metabolism flavoprotein C-terminal" evidence="1">
    <location>
        <begin position="1"/>
        <end position="124"/>
    </location>
</feature>
<dbReference type="SUPFAM" id="SSF102645">
    <property type="entry name" value="CoaB-like"/>
    <property type="match status" value="1"/>
</dbReference>
<gene>
    <name evidence="2" type="ORF">UFOPK3547_00168</name>
</gene>
<reference evidence="2" key="1">
    <citation type="submission" date="2020-05" db="EMBL/GenBank/DDBJ databases">
        <authorList>
            <person name="Chiriac C."/>
            <person name="Salcher M."/>
            <person name="Ghai R."/>
            <person name="Kavagutti S V."/>
        </authorList>
    </citation>
    <scope>NUCLEOTIDE SEQUENCE</scope>
</reference>
<accession>A0A6J5Z009</accession>
<dbReference type="InterPro" id="IPR035929">
    <property type="entry name" value="CoaB-like_sf"/>
</dbReference>
<dbReference type="Gene3D" id="3.40.50.10300">
    <property type="entry name" value="CoaB-like"/>
    <property type="match status" value="1"/>
</dbReference>
<dbReference type="Pfam" id="PF04127">
    <property type="entry name" value="DFP"/>
    <property type="match status" value="1"/>
</dbReference>